<dbReference type="PANTHER" id="PTHR43464">
    <property type="entry name" value="METHYLTRANSFERASE"/>
    <property type="match status" value="1"/>
</dbReference>
<evidence type="ECO:0000256" key="5">
    <source>
        <dbReference type="SAM" id="MobiDB-lite"/>
    </source>
</evidence>
<evidence type="ECO:0000256" key="4">
    <source>
        <dbReference type="HAMAP-Rule" id="MF_02057"/>
    </source>
</evidence>
<dbReference type="EC" id="2.1.1.-" evidence="4"/>
<dbReference type="HAMAP" id="MF_02057">
    <property type="entry name" value="tRNA_methyltr_CmoM"/>
    <property type="match status" value="1"/>
</dbReference>
<name>A0A9E5MH49_9GAMM</name>
<dbReference type="Proteomes" id="UP000787472">
    <property type="component" value="Unassembled WGS sequence"/>
</dbReference>
<comment type="caution">
    <text evidence="7">The sequence shown here is derived from an EMBL/GenBank/DDBJ whole genome shotgun (WGS) entry which is preliminary data.</text>
</comment>
<evidence type="ECO:0000256" key="2">
    <source>
        <dbReference type="ARBA" id="ARBA00022679"/>
    </source>
</evidence>
<dbReference type="InterPro" id="IPR033664">
    <property type="entry name" value="Cmo5U_methylTrfase"/>
</dbReference>
<keyword evidence="4" id="KW-0819">tRNA processing</keyword>
<dbReference type="AlphaFoldDB" id="A0A9E5MH49"/>
<protein>
    <recommendedName>
        <fullName evidence="4">tRNA 5-carboxymethoxyuridine methyltransferase</fullName>
        <ecNumber evidence="4">2.1.1.-</ecNumber>
    </recommendedName>
    <alternativeName>
        <fullName evidence="4">cmo5U methyltransferase</fullName>
    </alternativeName>
</protein>
<proteinExistence type="inferred from homology"/>
<keyword evidence="2 4" id="KW-0808">Transferase</keyword>
<keyword evidence="3 4" id="KW-0949">S-adenosyl-L-methionine</keyword>
<keyword evidence="1 4" id="KW-0489">Methyltransferase</keyword>
<comment type="function">
    <text evidence="4">Catalyzes the methylation of 5-carboxymethoxyuridine (cmo5U) to form 5-methoxycarbonylmethoxyuridine (mcmo5U) at position 34 in tRNAs.</text>
</comment>
<dbReference type="EMBL" id="JAAONZ010000004">
    <property type="protein sequence ID" value="NHO65511.1"/>
    <property type="molecule type" value="Genomic_DNA"/>
</dbReference>
<evidence type="ECO:0000313" key="8">
    <source>
        <dbReference type="Proteomes" id="UP000787472"/>
    </source>
</evidence>
<feature type="domain" description="Methyltransferase" evidence="6">
    <location>
        <begin position="109"/>
        <end position="219"/>
    </location>
</feature>
<dbReference type="GO" id="GO:0032259">
    <property type="term" value="P:methylation"/>
    <property type="evidence" value="ECO:0007669"/>
    <property type="project" value="UniProtKB-KW"/>
</dbReference>
<feature type="binding site" evidence="4">
    <location>
        <position position="80"/>
    </location>
    <ligand>
        <name>S-adenosyl-L-methionine</name>
        <dbReference type="ChEBI" id="CHEBI:59789"/>
    </ligand>
</feature>
<evidence type="ECO:0000313" key="7">
    <source>
        <dbReference type="EMBL" id="NHO65511.1"/>
    </source>
</evidence>
<accession>A0A9E5MH49</accession>
<organism evidence="7 8">
    <name type="scientific">Pseudomaricurvus hydrocarbonicus</name>
    <dbReference type="NCBI Taxonomy" id="1470433"/>
    <lineage>
        <taxon>Bacteria</taxon>
        <taxon>Pseudomonadati</taxon>
        <taxon>Pseudomonadota</taxon>
        <taxon>Gammaproteobacteria</taxon>
        <taxon>Cellvibrionales</taxon>
        <taxon>Cellvibrionaceae</taxon>
        <taxon>Pseudomaricurvus</taxon>
    </lineage>
</organism>
<gene>
    <name evidence="4" type="primary">cmoM</name>
    <name evidence="7" type="ORF">G8770_08170</name>
</gene>
<feature type="binding site" evidence="4">
    <location>
        <position position="136"/>
    </location>
    <ligand>
        <name>S-adenosyl-L-methionine</name>
        <dbReference type="ChEBI" id="CHEBI:59789"/>
    </ligand>
</feature>
<comment type="similarity">
    <text evidence="4">Belongs to the class I-like SAM-binding methyltransferase superfamily. CmoM family.</text>
</comment>
<feature type="compositionally biased region" description="Basic residues" evidence="5">
    <location>
        <begin position="40"/>
        <end position="51"/>
    </location>
</feature>
<feature type="binding site" evidence="4">
    <location>
        <begin position="115"/>
        <end position="116"/>
    </location>
    <ligand>
        <name>S-adenosyl-L-methionine</name>
        <dbReference type="ChEBI" id="CHEBI:59789"/>
    </ligand>
</feature>
<dbReference type="InterPro" id="IPR029063">
    <property type="entry name" value="SAM-dependent_MTases_sf"/>
</dbReference>
<dbReference type="Pfam" id="PF13847">
    <property type="entry name" value="Methyltransf_31"/>
    <property type="match status" value="1"/>
</dbReference>
<comment type="caution">
    <text evidence="4">Lacks conserved residue(s) required for the propagation of feature annotation.</text>
</comment>
<evidence type="ECO:0000256" key="3">
    <source>
        <dbReference type="ARBA" id="ARBA00022691"/>
    </source>
</evidence>
<dbReference type="Gene3D" id="3.40.50.150">
    <property type="entry name" value="Vaccinia Virus protein VP39"/>
    <property type="match status" value="1"/>
</dbReference>
<dbReference type="InterPro" id="IPR025714">
    <property type="entry name" value="Methyltranfer_dom"/>
</dbReference>
<keyword evidence="8" id="KW-1185">Reference proteome</keyword>
<evidence type="ECO:0000259" key="6">
    <source>
        <dbReference type="Pfam" id="PF13847"/>
    </source>
</evidence>
<dbReference type="GO" id="GO:0097697">
    <property type="term" value="F:tRNA (5-carboxymethoxyuridine(34)-5-O)-methyltransferase activity"/>
    <property type="evidence" value="ECO:0007669"/>
    <property type="project" value="UniProtKB-UniRule"/>
</dbReference>
<sequence>MATPKPPCKPKKIALKAKSLCVEQSTVSAELSADAGQRAAKSKKIATKPKKQPADVDRNFDDLAHRFKRNVYDRLKGDIRLAILERDLSEFIPEASWAVEADGVAAQPMKILDAGGGQGQFSISLARQGHEVVLCDISAEMLKLAQQNCLEAGVADRVHLHHGPIQSLPASYREQFDLVLCHAVLEWVVKPQELLQTLLAFSAPQGYFSLTFYNVNSIMMKNLLRTNFQKVIDDDYKGYRGSLTPTYPREPEAVYQWLAELPLEPLCCSGIRCFHDYILEPKHRMNEPQQQLSLELRLSRQEPWRSLGRYIHVLSQKIA</sequence>
<comment type="catalytic activity">
    <reaction evidence="4">
        <text>5-carboxymethoxyuridine(34) in tRNA + S-adenosyl-L-methionine = 5-methoxycarbonylmethoxyuridine(34) in tRNA + S-adenosyl-L-homocysteine</text>
        <dbReference type="Rhea" id="RHEA:54080"/>
        <dbReference type="Rhea" id="RHEA-COMP:13383"/>
        <dbReference type="Rhea" id="RHEA-COMP:13781"/>
        <dbReference type="ChEBI" id="CHEBI:57856"/>
        <dbReference type="ChEBI" id="CHEBI:59789"/>
        <dbReference type="ChEBI" id="CHEBI:136879"/>
        <dbReference type="ChEBI" id="CHEBI:138053"/>
    </reaction>
</comment>
<dbReference type="CDD" id="cd02440">
    <property type="entry name" value="AdoMet_MTases"/>
    <property type="match status" value="1"/>
</dbReference>
<dbReference type="GO" id="GO:0006400">
    <property type="term" value="P:tRNA modification"/>
    <property type="evidence" value="ECO:0007669"/>
    <property type="project" value="UniProtKB-UniRule"/>
</dbReference>
<dbReference type="PANTHER" id="PTHR43464:SF19">
    <property type="entry name" value="UBIQUINONE BIOSYNTHESIS O-METHYLTRANSFERASE, MITOCHONDRIAL"/>
    <property type="match status" value="1"/>
</dbReference>
<dbReference type="SUPFAM" id="SSF53335">
    <property type="entry name" value="S-adenosyl-L-methionine-dependent methyltransferases"/>
    <property type="match status" value="1"/>
</dbReference>
<evidence type="ECO:0000256" key="1">
    <source>
        <dbReference type="ARBA" id="ARBA00022603"/>
    </source>
</evidence>
<feature type="binding site" evidence="4">
    <location>
        <position position="182"/>
    </location>
    <ligand>
        <name>S-adenosyl-L-methionine</name>
        <dbReference type="ChEBI" id="CHEBI:59789"/>
    </ligand>
</feature>
<feature type="region of interest" description="Disordered" evidence="5">
    <location>
        <begin position="30"/>
        <end position="53"/>
    </location>
</feature>
<reference evidence="7" key="1">
    <citation type="submission" date="2020-03" db="EMBL/GenBank/DDBJ databases">
        <authorList>
            <person name="Guo F."/>
        </authorList>
    </citation>
    <scope>NUCLEOTIDE SEQUENCE</scope>
    <source>
        <strain evidence="7">JCM 30134</strain>
    </source>
</reference>